<dbReference type="Gene3D" id="2.170.130.10">
    <property type="entry name" value="TonB-dependent receptor, plug domain"/>
    <property type="match status" value="1"/>
</dbReference>
<evidence type="ECO:0000259" key="14">
    <source>
        <dbReference type="Pfam" id="PF07715"/>
    </source>
</evidence>
<evidence type="ECO:0000256" key="7">
    <source>
        <dbReference type="ARBA" id="ARBA00023136"/>
    </source>
</evidence>
<dbReference type="InterPro" id="IPR008969">
    <property type="entry name" value="CarboxyPept-like_regulatory"/>
</dbReference>
<evidence type="ECO:0000256" key="4">
    <source>
        <dbReference type="ARBA" id="ARBA00022692"/>
    </source>
</evidence>
<evidence type="ECO:0000256" key="8">
    <source>
        <dbReference type="ARBA" id="ARBA00023170"/>
    </source>
</evidence>
<evidence type="ECO:0000256" key="10">
    <source>
        <dbReference type="PROSITE-ProRule" id="PRU01360"/>
    </source>
</evidence>
<feature type="signal peptide" evidence="12">
    <location>
        <begin position="1"/>
        <end position="20"/>
    </location>
</feature>
<dbReference type="InterPro" id="IPR039426">
    <property type="entry name" value="TonB-dep_rcpt-like"/>
</dbReference>
<comment type="similarity">
    <text evidence="10 11">Belongs to the TonB-dependent receptor family.</text>
</comment>
<evidence type="ECO:0000256" key="1">
    <source>
        <dbReference type="ARBA" id="ARBA00004571"/>
    </source>
</evidence>
<evidence type="ECO:0000313" key="15">
    <source>
        <dbReference type="EMBL" id="MBP3943144.1"/>
    </source>
</evidence>
<dbReference type="InterPro" id="IPR036942">
    <property type="entry name" value="Beta-barrel_TonB_sf"/>
</dbReference>
<keyword evidence="5 12" id="KW-0732">Signal</keyword>
<dbReference type="SUPFAM" id="SSF56935">
    <property type="entry name" value="Porins"/>
    <property type="match status" value="1"/>
</dbReference>
<keyword evidence="7 10" id="KW-0472">Membrane</keyword>
<dbReference type="SUPFAM" id="SSF49464">
    <property type="entry name" value="Carboxypeptidase regulatory domain-like"/>
    <property type="match status" value="1"/>
</dbReference>
<keyword evidence="3 10" id="KW-1134">Transmembrane beta strand</keyword>
<comment type="caution">
    <text evidence="15">The sequence shown here is derived from an EMBL/GenBank/DDBJ whole genome shotgun (WGS) entry which is preliminary data.</text>
</comment>
<feature type="domain" description="TonB-dependent receptor plug" evidence="14">
    <location>
        <begin position="116"/>
        <end position="241"/>
    </location>
</feature>
<dbReference type="GO" id="GO:0044718">
    <property type="term" value="P:siderophore transmembrane transport"/>
    <property type="evidence" value="ECO:0007669"/>
    <property type="project" value="TreeGrafter"/>
</dbReference>
<keyword evidence="2 10" id="KW-0813">Transport</keyword>
<dbReference type="InterPro" id="IPR023996">
    <property type="entry name" value="TonB-dep_OMP_SusC/RagA"/>
</dbReference>
<dbReference type="RefSeq" id="WP_353546630.1">
    <property type="nucleotide sequence ID" value="NZ_JAGKSB010000005.1"/>
</dbReference>
<evidence type="ECO:0000256" key="3">
    <source>
        <dbReference type="ARBA" id="ARBA00022452"/>
    </source>
</evidence>
<dbReference type="Pfam" id="PF00593">
    <property type="entry name" value="TonB_dep_Rec_b-barrel"/>
    <property type="match status" value="1"/>
</dbReference>
<dbReference type="Gene3D" id="2.40.170.20">
    <property type="entry name" value="TonB-dependent receptor, beta-barrel domain"/>
    <property type="match status" value="1"/>
</dbReference>
<dbReference type="Pfam" id="PF07715">
    <property type="entry name" value="Plug"/>
    <property type="match status" value="1"/>
</dbReference>
<feature type="domain" description="TonB-dependent receptor-like beta-barrel" evidence="13">
    <location>
        <begin position="405"/>
        <end position="781"/>
    </location>
</feature>
<dbReference type="GO" id="GO:0009279">
    <property type="term" value="C:cell outer membrane"/>
    <property type="evidence" value="ECO:0007669"/>
    <property type="project" value="UniProtKB-SubCell"/>
</dbReference>
<dbReference type="Proteomes" id="UP000679691">
    <property type="component" value="Unassembled WGS sequence"/>
</dbReference>
<evidence type="ECO:0000256" key="9">
    <source>
        <dbReference type="ARBA" id="ARBA00023237"/>
    </source>
</evidence>
<gene>
    <name evidence="15" type="ORF">J5U18_06140</name>
</gene>
<keyword evidence="9 10" id="KW-0998">Cell outer membrane</keyword>
<keyword evidence="6 11" id="KW-0798">TonB box</keyword>
<organism evidence="15 16">
    <name type="scientific">Rhinopithecimicrobium faecis</name>
    <dbReference type="NCBI Taxonomy" id="2820698"/>
    <lineage>
        <taxon>Bacteria</taxon>
        <taxon>Pseudomonadati</taxon>
        <taxon>Bacteroidota</taxon>
        <taxon>Sphingobacteriia</taxon>
        <taxon>Sphingobacteriales</taxon>
        <taxon>Sphingobacteriaceae</taxon>
        <taxon>Rhinopithecimicrobium</taxon>
    </lineage>
</organism>
<dbReference type="GO" id="GO:0015344">
    <property type="term" value="F:siderophore uptake transmembrane transporter activity"/>
    <property type="evidence" value="ECO:0007669"/>
    <property type="project" value="TreeGrafter"/>
</dbReference>
<dbReference type="EMBL" id="JAGKSB010000005">
    <property type="protein sequence ID" value="MBP3943144.1"/>
    <property type="molecule type" value="Genomic_DNA"/>
</dbReference>
<evidence type="ECO:0000256" key="11">
    <source>
        <dbReference type="RuleBase" id="RU003357"/>
    </source>
</evidence>
<dbReference type="NCBIfam" id="TIGR04056">
    <property type="entry name" value="OMP_RagA_SusC"/>
    <property type="match status" value="1"/>
</dbReference>
<proteinExistence type="inferred from homology"/>
<keyword evidence="8" id="KW-0675">Receptor</keyword>
<feature type="chain" id="PRO_5035730703" evidence="12">
    <location>
        <begin position="21"/>
        <end position="1034"/>
    </location>
</feature>
<dbReference type="InterPro" id="IPR037066">
    <property type="entry name" value="Plug_dom_sf"/>
</dbReference>
<dbReference type="InterPro" id="IPR000531">
    <property type="entry name" value="Beta-barrel_TonB"/>
</dbReference>
<evidence type="ECO:0000259" key="13">
    <source>
        <dbReference type="Pfam" id="PF00593"/>
    </source>
</evidence>
<name>A0A8T4H8P0_9SPHI</name>
<dbReference type="InterPro" id="IPR012910">
    <property type="entry name" value="Plug_dom"/>
</dbReference>
<keyword evidence="16" id="KW-1185">Reference proteome</keyword>
<evidence type="ECO:0000256" key="12">
    <source>
        <dbReference type="SAM" id="SignalP"/>
    </source>
</evidence>
<evidence type="ECO:0000313" key="16">
    <source>
        <dbReference type="Proteomes" id="UP000679691"/>
    </source>
</evidence>
<dbReference type="NCBIfam" id="TIGR04057">
    <property type="entry name" value="SusC_RagA_signa"/>
    <property type="match status" value="1"/>
</dbReference>
<evidence type="ECO:0000256" key="5">
    <source>
        <dbReference type="ARBA" id="ARBA00022729"/>
    </source>
</evidence>
<sequence length="1034" mass="112790">MSKHYLKCAVISAIALTSFADTMAQQTLTGRVSDAKGNVSGVSVAVKGTTKATQTDLYGNFNIAANPGETLRFTAVGYKTQEIVVGNSKTLAVSLTEDATNIEEVVVTAMGIKREKRALGYSFQEVKGEQLTDAKETNIANALVGKVSGLQVIKGSSGPASSSKLTLRGNNSLTGDNQPLIIVDGVPVNNFLGAGNNDFWNPATDMGSGLGDLNPEDIESMSVLKSGAASALYGSRAGNGAIVITTKSGRKQKGSGITFSSTLGLETLFLKPDLQNSFGQGRDGIFNAISTENWGPKIEGQEYTNWKGQKENMKAYDNIDNFFNTGINHIQNIAFQQQVGENTNIYTSATYLNDKSKIPGASLQRINLMSKINTTFGPNKRWNTDIKVQYMNTEANNRPISGQNNNNVYSTLFRMPRSLNILDFENPLDENKKMQWYGTSNSTNPYWLAKYRLNEDTRDRFLMNGNLKYALTDWLDAEARFGSDRYTTNYTNRTYGGSPLSTTGQYSIGKSTFFENNYIFALHARKDNLAGKWGGSASVFGQIMNTKETGVSVNAGQLEVPDLFTVTNGVSTPGVSESFYKKQINSLYATAELNYDNYWFINFTGRNDWSSALGQNNRSFFYPSVSTSLVLTDLISKNGGGTSNLISFAKIRGSYAAVGNDLRSYQLFNVYNIGKDPNSNTTASRNTTKFNPDVVSELIKTVEFGANVKLFNNRLDLDFAWYKTNATNQLLAIPLNPLSGYSSEMVNAGNIQNKGIEITANAGILTNPEKLTWNLMVNFSKNRNTIVALTDNVKSFQLGGFDNLSVRAIEGQLYGEIYGTKFLRVADANSEFNGQLLLTGAGLPQATAAQKIGNQAPKALVGITNSFAYKNFGFSFQVDGRIGGEFFSGTNVNLQANGSSANTVVNGARENMVLGGVIASGTTFVKNDKSITPQQYWTQVGTLGNLGISEANLYDATNFRLRNVNLNYNIPIKNNKVIQRAKVGLTVNNVWMIKSYAQGIDPESVYAINTNAVGFENFSTPTSRSYFFNLTLGF</sequence>
<dbReference type="Pfam" id="PF13715">
    <property type="entry name" value="CarbopepD_reg_2"/>
    <property type="match status" value="1"/>
</dbReference>
<dbReference type="InterPro" id="IPR023997">
    <property type="entry name" value="TonB-dep_OMP_SusC/RagA_CS"/>
</dbReference>
<evidence type="ECO:0000256" key="6">
    <source>
        <dbReference type="ARBA" id="ARBA00023077"/>
    </source>
</evidence>
<protein>
    <submittedName>
        <fullName evidence="15">SusC/RagA family TonB-linked outer membrane protein</fullName>
    </submittedName>
</protein>
<evidence type="ECO:0000256" key="2">
    <source>
        <dbReference type="ARBA" id="ARBA00022448"/>
    </source>
</evidence>
<keyword evidence="4 10" id="KW-0812">Transmembrane</keyword>
<dbReference type="Gene3D" id="2.60.40.1120">
    <property type="entry name" value="Carboxypeptidase-like, regulatory domain"/>
    <property type="match status" value="1"/>
</dbReference>
<dbReference type="PROSITE" id="PS52016">
    <property type="entry name" value="TONB_DEPENDENT_REC_3"/>
    <property type="match status" value="1"/>
</dbReference>
<reference evidence="15" key="1">
    <citation type="submission" date="2021-03" db="EMBL/GenBank/DDBJ databases">
        <authorList>
            <person name="Lu T."/>
            <person name="Wang Q."/>
            <person name="Han X."/>
        </authorList>
    </citation>
    <scope>NUCLEOTIDE SEQUENCE</scope>
    <source>
        <strain evidence="15">WQ 2009</strain>
    </source>
</reference>
<comment type="subcellular location">
    <subcellularLocation>
        <location evidence="1 10">Cell outer membrane</location>
        <topology evidence="1 10">Multi-pass membrane protein</topology>
    </subcellularLocation>
</comment>
<accession>A0A8T4H8P0</accession>
<dbReference type="PANTHER" id="PTHR30069:SF29">
    <property type="entry name" value="HEMOGLOBIN AND HEMOGLOBIN-HAPTOGLOBIN-BINDING PROTEIN 1-RELATED"/>
    <property type="match status" value="1"/>
</dbReference>
<dbReference type="PANTHER" id="PTHR30069">
    <property type="entry name" value="TONB-DEPENDENT OUTER MEMBRANE RECEPTOR"/>
    <property type="match status" value="1"/>
</dbReference>
<dbReference type="AlphaFoldDB" id="A0A8T4H8P0"/>